<feature type="domain" description="Nucleotide-diphospho-sugar transferase" evidence="1">
    <location>
        <begin position="14"/>
        <end position="110"/>
    </location>
</feature>
<comment type="caution">
    <text evidence="2">The sequence shown here is derived from an EMBL/GenBank/DDBJ whole genome shotgun (WGS) entry which is preliminary data.</text>
</comment>
<accession>A0AAW1TFG8</accession>
<dbReference type="AlphaFoldDB" id="A0AAW1TFG8"/>
<evidence type="ECO:0000259" key="1">
    <source>
        <dbReference type="Pfam" id="PF03407"/>
    </source>
</evidence>
<keyword evidence="3" id="KW-1185">Reference proteome</keyword>
<name>A0AAW1TFG8_9CHLO</name>
<gene>
    <name evidence="2" type="ORF">WJX84_003593</name>
</gene>
<evidence type="ECO:0000313" key="2">
    <source>
        <dbReference type="EMBL" id="KAK9867104.1"/>
    </source>
</evidence>
<dbReference type="EMBL" id="JALJOV010000109">
    <property type="protein sequence ID" value="KAK9867104.1"/>
    <property type="molecule type" value="Genomic_DNA"/>
</dbReference>
<sequence length="224" mass="25436">MRNFAYHLDHIVRLQNTLTVAYSEATCKLLHSVAIPCFVDRVAPPPEQLPERFRRETAHYAKYWHALALLRLGIKVYFSDSDAAILQDPFTFQDRRYDIEGLSDWNDRSEIPTPRRMSEQPCFVYITKRDDKRHGGQFIDGAPLAYHILPMESFSNFNSSALRAQEGLPINQVVLHAGQAHGQGKVDGFRARGLWRAEVWQPEMGAPLIAGWGLASCSAESNHT</sequence>
<evidence type="ECO:0000313" key="3">
    <source>
        <dbReference type="Proteomes" id="UP001485043"/>
    </source>
</evidence>
<proteinExistence type="predicted"/>
<dbReference type="InterPro" id="IPR005069">
    <property type="entry name" value="Nucl-diP-sugar_transferase"/>
</dbReference>
<dbReference type="Proteomes" id="UP001485043">
    <property type="component" value="Unassembled WGS sequence"/>
</dbReference>
<protein>
    <recommendedName>
        <fullName evidence="1">Nucleotide-diphospho-sugar transferase domain-containing protein</fullName>
    </recommendedName>
</protein>
<reference evidence="2 3" key="1">
    <citation type="journal article" date="2024" name="Nat. Commun.">
        <title>Phylogenomics reveals the evolutionary origins of lichenization in chlorophyte algae.</title>
        <authorList>
            <person name="Puginier C."/>
            <person name="Libourel C."/>
            <person name="Otte J."/>
            <person name="Skaloud P."/>
            <person name="Haon M."/>
            <person name="Grisel S."/>
            <person name="Petersen M."/>
            <person name="Berrin J.G."/>
            <person name="Delaux P.M."/>
            <person name="Dal Grande F."/>
            <person name="Keller J."/>
        </authorList>
    </citation>
    <scope>NUCLEOTIDE SEQUENCE [LARGE SCALE GENOMIC DNA]</scope>
    <source>
        <strain evidence="2 3">SAG 2523</strain>
    </source>
</reference>
<dbReference type="Pfam" id="PF03407">
    <property type="entry name" value="Nucleotid_trans"/>
    <property type="match status" value="1"/>
</dbReference>
<organism evidence="2 3">
    <name type="scientific">Apatococcus fuscideae</name>
    <dbReference type="NCBI Taxonomy" id="2026836"/>
    <lineage>
        <taxon>Eukaryota</taxon>
        <taxon>Viridiplantae</taxon>
        <taxon>Chlorophyta</taxon>
        <taxon>core chlorophytes</taxon>
        <taxon>Trebouxiophyceae</taxon>
        <taxon>Chlorellales</taxon>
        <taxon>Chlorellaceae</taxon>
        <taxon>Apatococcus</taxon>
    </lineage>
</organism>